<keyword evidence="2" id="KW-1133">Transmembrane helix</keyword>
<dbReference type="RefSeq" id="WP_015203358.1">
    <property type="nucleotide sequence ID" value="NC_019753.1"/>
</dbReference>
<keyword evidence="2" id="KW-0472">Membrane</keyword>
<dbReference type="GO" id="GO:0046872">
    <property type="term" value="F:metal ion binding"/>
    <property type="evidence" value="ECO:0007669"/>
    <property type="project" value="InterPro"/>
</dbReference>
<keyword evidence="1" id="KW-0067">ATP-binding</keyword>
<dbReference type="OrthoDB" id="40611at2"/>
<dbReference type="STRING" id="1173022.Cri9333_2377"/>
<dbReference type="EMBL" id="CP003620">
    <property type="protein sequence ID" value="AFZ13244.1"/>
    <property type="molecule type" value="Genomic_DNA"/>
</dbReference>
<organism evidence="4 5">
    <name type="scientific">Crinalium epipsammum PCC 9333</name>
    <dbReference type="NCBI Taxonomy" id="1173022"/>
    <lineage>
        <taxon>Bacteria</taxon>
        <taxon>Bacillati</taxon>
        <taxon>Cyanobacteriota</taxon>
        <taxon>Cyanophyceae</taxon>
        <taxon>Gomontiellales</taxon>
        <taxon>Gomontiellaceae</taxon>
        <taxon>Crinalium</taxon>
    </lineage>
</organism>
<dbReference type="NCBIfam" id="NF005315">
    <property type="entry name" value="PRK06849.1"/>
    <property type="match status" value="1"/>
</dbReference>
<evidence type="ECO:0000313" key="5">
    <source>
        <dbReference type="Proteomes" id="UP000010472"/>
    </source>
</evidence>
<dbReference type="AlphaFoldDB" id="K9W0D3"/>
<name>K9W0D3_9CYAN</name>
<keyword evidence="1" id="KW-0547">Nucleotide-binding</keyword>
<protein>
    <recommendedName>
        <fullName evidence="3">ATP-grasp domain-containing protein</fullName>
    </recommendedName>
</protein>
<evidence type="ECO:0000313" key="4">
    <source>
        <dbReference type="EMBL" id="AFZ13244.1"/>
    </source>
</evidence>
<keyword evidence="5" id="KW-1185">Reference proteome</keyword>
<evidence type="ECO:0000259" key="3">
    <source>
        <dbReference type="PROSITE" id="PS50975"/>
    </source>
</evidence>
<evidence type="ECO:0000256" key="2">
    <source>
        <dbReference type="SAM" id="Phobius"/>
    </source>
</evidence>
<dbReference type="Gene3D" id="3.40.50.20">
    <property type="match status" value="1"/>
</dbReference>
<feature type="transmembrane region" description="Helical" evidence="2">
    <location>
        <begin position="21"/>
        <end position="41"/>
    </location>
</feature>
<dbReference type="KEGG" id="cep:Cri9333_2377"/>
<gene>
    <name evidence="4" type="ORF">Cri9333_2377</name>
</gene>
<dbReference type="InterPro" id="IPR003806">
    <property type="entry name" value="ATP-grasp_PylC-type"/>
</dbReference>
<dbReference type="PATRIC" id="fig|1173022.3.peg.2569"/>
<dbReference type="InterPro" id="IPR011761">
    <property type="entry name" value="ATP-grasp"/>
</dbReference>
<reference evidence="4 5" key="1">
    <citation type="submission" date="2012-06" db="EMBL/GenBank/DDBJ databases">
        <title>Finished chromosome of genome of Crinalium epipsammum PCC 9333.</title>
        <authorList>
            <consortium name="US DOE Joint Genome Institute"/>
            <person name="Gugger M."/>
            <person name="Coursin T."/>
            <person name="Rippka R."/>
            <person name="Tandeau De Marsac N."/>
            <person name="Huntemann M."/>
            <person name="Wei C.-L."/>
            <person name="Han J."/>
            <person name="Detter J.C."/>
            <person name="Han C."/>
            <person name="Tapia R."/>
            <person name="Davenport K."/>
            <person name="Daligault H."/>
            <person name="Erkkila T."/>
            <person name="Gu W."/>
            <person name="Munk A.C.C."/>
            <person name="Teshima H."/>
            <person name="Xu Y."/>
            <person name="Chain P."/>
            <person name="Chen A."/>
            <person name="Krypides N."/>
            <person name="Mavromatis K."/>
            <person name="Markowitz V."/>
            <person name="Szeto E."/>
            <person name="Ivanova N."/>
            <person name="Mikhailova N."/>
            <person name="Ovchinnikova G."/>
            <person name="Pagani I."/>
            <person name="Pati A."/>
            <person name="Goodwin L."/>
            <person name="Peters L."/>
            <person name="Pitluck S."/>
            <person name="Woyke T."/>
            <person name="Kerfeld C."/>
        </authorList>
    </citation>
    <scope>NUCLEOTIDE SEQUENCE [LARGE SCALE GENOMIC DNA]</scope>
    <source>
        <strain evidence="4 5">PCC 9333</strain>
    </source>
</reference>
<proteinExistence type="predicted"/>
<dbReference type="HOGENOM" id="CLU_026180_0_0_3"/>
<dbReference type="GO" id="GO:0005524">
    <property type="term" value="F:ATP binding"/>
    <property type="evidence" value="ECO:0007669"/>
    <property type="project" value="UniProtKB-UniRule"/>
</dbReference>
<feature type="domain" description="ATP-grasp" evidence="3">
    <location>
        <begin position="179"/>
        <end position="359"/>
    </location>
</feature>
<sequence length="455" mass="52349">MAQVQPIKARIFAVFQNLGTLALLAIAFPINCIVVLASLLWNFCSRPFSKQGVSTLNPKNILIGGGKMTKTLQLARLFHAAGHRVILFDSEKFRFSGYRFSNAVDRFYTVPDPQTDLEGYTQALRAIAKQENIDIFIPVGIFAGGYFDSQRQPVLSGCCELFHFDADTMKMLDNKFTFGEIARSFGLSVPKTFLITDPEQVLQFDFANEKNKYILKSIVYDSVYRLDMTKLPMESQEKMAAHVNSLPIRKDNPWILQEFISGKEYCTHSTVRNGELTVHCCCESSAFQVNYENVDHPEIMQWVSRFVKELKLSGQISFDFMQAEDGTLYAIECNPRTHSAITMYYNHPDLADAYLSAERRNYALPLQPLPDSKPTYWLYHEVWRLNEIRSLKQLQTWFKNIWRGKDAIFEVNDPLPFLMVHHCYIPLLLLDSLRKLKGWVRIDFNIGKLVQLEGD</sequence>
<dbReference type="SUPFAM" id="SSF56059">
    <property type="entry name" value="Glutathione synthetase ATP-binding domain-like"/>
    <property type="match status" value="1"/>
</dbReference>
<evidence type="ECO:0000256" key="1">
    <source>
        <dbReference type="PROSITE-ProRule" id="PRU00409"/>
    </source>
</evidence>
<dbReference type="Pfam" id="PF02655">
    <property type="entry name" value="ATP-grasp_3"/>
    <property type="match status" value="1"/>
</dbReference>
<accession>K9W0D3</accession>
<dbReference type="PROSITE" id="PS50975">
    <property type="entry name" value="ATP_GRASP"/>
    <property type="match status" value="1"/>
</dbReference>
<dbReference type="eggNOG" id="COG3919">
    <property type="taxonomic scope" value="Bacteria"/>
</dbReference>
<keyword evidence="2" id="KW-0812">Transmembrane</keyword>
<dbReference type="Proteomes" id="UP000010472">
    <property type="component" value="Chromosome"/>
</dbReference>
<dbReference type="Gene3D" id="3.30.470.20">
    <property type="entry name" value="ATP-grasp fold, B domain"/>
    <property type="match status" value="1"/>
</dbReference>